<dbReference type="AlphaFoldDB" id="A0A9Q7E727"/>
<dbReference type="EMBL" id="CP068108">
    <property type="protein sequence ID" value="QQT98950.1"/>
    <property type="molecule type" value="Genomic_DNA"/>
</dbReference>
<protein>
    <submittedName>
        <fullName evidence="1">Uncharacterized protein</fullName>
    </submittedName>
</protein>
<evidence type="ECO:0000313" key="1">
    <source>
        <dbReference type="EMBL" id="QQT98950.1"/>
    </source>
</evidence>
<reference evidence="1 2" key="1">
    <citation type="submission" date="2021-01" db="EMBL/GenBank/DDBJ databases">
        <title>FDA dAtabase for Regulatory Grade micrObial Sequences (FDA-ARGOS): Supporting development and validation of Infectious Disease Dx tests.</title>
        <authorList>
            <person name="Sproer C."/>
            <person name="Gronow S."/>
            <person name="Severitt S."/>
            <person name="Schroder I."/>
            <person name="Tallon L."/>
            <person name="Sadzewicz L."/>
            <person name="Zhao X."/>
            <person name="Boylan J."/>
            <person name="Ott S."/>
            <person name="Bowen H."/>
            <person name="Vavikolanu K."/>
            <person name="Mehta A."/>
            <person name="Aluvathingal J."/>
            <person name="Nadendla S."/>
            <person name="Lowell S."/>
            <person name="Myers T."/>
            <person name="Yan Y."/>
            <person name="Sichtig H."/>
        </authorList>
    </citation>
    <scope>NUCLEOTIDE SEQUENCE [LARGE SCALE GENOMIC DNA]</scope>
    <source>
        <strain evidence="1 2">FDAARGOS_1131</strain>
    </source>
</reference>
<proteinExistence type="predicted"/>
<gene>
    <name evidence="1" type="ORF">I6I88_12080</name>
</gene>
<dbReference type="GeneID" id="93528402"/>
<name>A0A9Q7E727_MYROD</name>
<accession>A0A9Q7E727</accession>
<dbReference type="RefSeq" id="WP_002986376.1">
    <property type="nucleotide sequence ID" value="NZ_CP068108.1"/>
</dbReference>
<sequence length="80" mass="9335">MGTSKNDSTTPSYESLLKSFNLIKEFKSTDELVNIEKSMSTLFMQFIRTQYFADLKSEHRDDIVYHCEAMQRFLKGIAEV</sequence>
<dbReference type="OrthoDB" id="9873699at2"/>
<dbReference type="Proteomes" id="UP000596202">
    <property type="component" value="Chromosome"/>
</dbReference>
<evidence type="ECO:0000313" key="2">
    <source>
        <dbReference type="Proteomes" id="UP000596202"/>
    </source>
</evidence>
<organism evidence="1 2">
    <name type="scientific">Myroides odoratus</name>
    <name type="common">Flavobacterium odoratum</name>
    <dbReference type="NCBI Taxonomy" id="256"/>
    <lineage>
        <taxon>Bacteria</taxon>
        <taxon>Pseudomonadati</taxon>
        <taxon>Bacteroidota</taxon>
        <taxon>Flavobacteriia</taxon>
        <taxon>Flavobacteriales</taxon>
        <taxon>Flavobacteriaceae</taxon>
        <taxon>Myroides</taxon>
    </lineage>
</organism>